<dbReference type="PANTHER" id="PTHR30309:SF0">
    <property type="entry name" value="GLYCEROL-3-PHOSPHATE ACYLTRANSFERASE-RELATED"/>
    <property type="match status" value="1"/>
</dbReference>
<evidence type="ECO:0000256" key="5">
    <source>
        <dbReference type="ARBA" id="ARBA00022989"/>
    </source>
</evidence>
<keyword evidence="7 10" id="KW-0472">Membrane</keyword>
<evidence type="ECO:0000256" key="4">
    <source>
        <dbReference type="ARBA" id="ARBA00022692"/>
    </source>
</evidence>
<evidence type="ECO:0000256" key="9">
    <source>
        <dbReference type="ARBA" id="ARBA00023264"/>
    </source>
</evidence>
<keyword evidence="4 10" id="KW-0812">Transmembrane</keyword>
<reference evidence="11" key="1">
    <citation type="journal article" date="2014" name="Front. Microbiol.">
        <title>High frequency of phylogenetically diverse reductive dehalogenase-homologous genes in deep subseafloor sedimentary metagenomes.</title>
        <authorList>
            <person name="Kawai M."/>
            <person name="Futagami T."/>
            <person name="Toyoda A."/>
            <person name="Takaki Y."/>
            <person name="Nishi S."/>
            <person name="Hori S."/>
            <person name="Arai W."/>
            <person name="Tsubouchi T."/>
            <person name="Morono Y."/>
            <person name="Uchiyama I."/>
            <person name="Ito T."/>
            <person name="Fujiyama A."/>
            <person name="Inagaki F."/>
            <person name="Takami H."/>
        </authorList>
    </citation>
    <scope>NUCLEOTIDE SEQUENCE</scope>
    <source>
        <strain evidence="11">Expedition CK06-06</strain>
    </source>
</reference>
<keyword evidence="9" id="KW-1208">Phospholipid metabolism</keyword>
<evidence type="ECO:0000256" key="6">
    <source>
        <dbReference type="ARBA" id="ARBA00023098"/>
    </source>
</evidence>
<keyword evidence="1" id="KW-1003">Cell membrane</keyword>
<evidence type="ECO:0000256" key="1">
    <source>
        <dbReference type="ARBA" id="ARBA00022475"/>
    </source>
</evidence>
<comment type="caution">
    <text evidence="11">The sequence shown here is derived from an EMBL/GenBank/DDBJ whole genome shotgun (WGS) entry which is preliminary data.</text>
</comment>
<keyword evidence="5 10" id="KW-1133">Transmembrane helix</keyword>
<dbReference type="SMART" id="SM01207">
    <property type="entry name" value="G3P_acyltransf"/>
    <property type="match status" value="1"/>
</dbReference>
<dbReference type="AlphaFoldDB" id="X1B5I6"/>
<feature type="transmembrane region" description="Helical" evidence="10">
    <location>
        <begin position="6"/>
        <end position="26"/>
    </location>
</feature>
<dbReference type="InterPro" id="IPR003811">
    <property type="entry name" value="G3P_acylTferase_PlsY"/>
</dbReference>
<accession>X1B5I6</accession>
<dbReference type="GO" id="GO:0043772">
    <property type="term" value="F:acyl-phosphate glycerol-3-phosphate acyltransferase activity"/>
    <property type="evidence" value="ECO:0007669"/>
    <property type="project" value="InterPro"/>
</dbReference>
<evidence type="ECO:0000256" key="8">
    <source>
        <dbReference type="ARBA" id="ARBA00023209"/>
    </source>
</evidence>
<dbReference type="EMBL" id="BART01012312">
    <property type="protein sequence ID" value="GAG79438.1"/>
    <property type="molecule type" value="Genomic_DNA"/>
</dbReference>
<feature type="transmembrane region" description="Helical" evidence="10">
    <location>
        <begin position="70"/>
        <end position="93"/>
    </location>
</feature>
<feature type="non-terminal residue" evidence="11">
    <location>
        <position position="94"/>
    </location>
</feature>
<sequence length="94" mass="9530">MIIAEFVAVIIIAYLLGSIPFGLIIGKVSKGIDVTKYGSGKIGGANVMRAAGTKAGILTIVLDIGKAAGAVLLAAVIVDPGVLSIGGVNLYYWQ</sequence>
<evidence type="ECO:0000256" key="2">
    <source>
        <dbReference type="ARBA" id="ARBA00022516"/>
    </source>
</evidence>
<evidence type="ECO:0000256" key="3">
    <source>
        <dbReference type="ARBA" id="ARBA00022679"/>
    </source>
</evidence>
<keyword evidence="6" id="KW-0443">Lipid metabolism</keyword>
<evidence type="ECO:0000256" key="10">
    <source>
        <dbReference type="SAM" id="Phobius"/>
    </source>
</evidence>
<evidence type="ECO:0008006" key="12">
    <source>
        <dbReference type="Google" id="ProtNLM"/>
    </source>
</evidence>
<evidence type="ECO:0000313" key="11">
    <source>
        <dbReference type="EMBL" id="GAG79438.1"/>
    </source>
</evidence>
<keyword evidence="3" id="KW-0808">Transferase</keyword>
<keyword evidence="8" id="KW-0594">Phospholipid biosynthesis</keyword>
<proteinExistence type="predicted"/>
<protein>
    <recommendedName>
        <fullName evidence="12">Glycerol-3-phosphate acyltransferase</fullName>
    </recommendedName>
</protein>
<keyword evidence="2" id="KW-0444">Lipid biosynthesis</keyword>
<dbReference type="GO" id="GO:0005886">
    <property type="term" value="C:plasma membrane"/>
    <property type="evidence" value="ECO:0007669"/>
    <property type="project" value="InterPro"/>
</dbReference>
<name>X1B5I6_9ZZZZ</name>
<gene>
    <name evidence="11" type="ORF">S01H4_25765</name>
</gene>
<dbReference type="Pfam" id="PF02660">
    <property type="entry name" value="G3P_acyltransf"/>
    <property type="match status" value="1"/>
</dbReference>
<organism evidence="11">
    <name type="scientific">marine sediment metagenome</name>
    <dbReference type="NCBI Taxonomy" id="412755"/>
    <lineage>
        <taxon>unclassified sequences</taxon>
        <taxon>metagenomes</taxon>
        <taxon>ecological metagenomes</taxon>
    </lineage>
</organism>
<dbReference type="PANTHER" id="PTHR30309">
    <property type="entry name" value="INNER MEMBRANE PROTEIN YGIH"/>
    <property type="match status" value="1"/>
</dbReference>
<dbReference type="GO" id="GO:0008654">
    <property type="term" value="P:phospholipid biosynthetic process"/>
    <property type="evidence" value="ECO:0007669"/>
    <property type="project" value="UniProtKB-KW"/>
</dbReference>
<evidence type="ECO:0000256" key="7">
    <source>
        <dbReference type="ARBA" id="ARBA00023136"/>
    </source>
</evidence>